<dbReference type="GO" id="GO:0046872">
    <property type="term" value="F:metal ion binding"/>
    <property type="evidence" value="ECO:0007669"/>
    <property type="project" value="UniProtKB-KW"/>
</dbReference>
<reference evidence="5 6" key="1">
    <citation type="submission" date="2017-01" db="EMBL/GenBank/DDBJ databases">
        <authorList>
            <consortium name="Urmite Genomes"/>
        </authorList>
    </citation>
    <scope>NUCLEOTIDE SEQUENCE [LARGE SCALE GENOMIC DNA]</scope>
    <source>
        <strain evidence="5 6">AB308</strain>
    </source>
</reference>
<dbReference type="GO" id="GO:0051864">
    <property type="term" value="F:histone H3K36 demethylase activity"/>
    <property type="evidence" value="ECO:0007669"/>
    <property type="project" value="TreeGrafter"/>
</dbReference>
<protein>
    <submittedName>
        <fullName evidence="5">Cupin superfamily protein</fullName>
    </submittedName>
</protein>
<name>A0A2U3NCU8_9MYCO</name>
<accession>A0A2U3NCU8</accession>
<evidence type="ECO:0000256" key="1">
    <source>
        <dbReference type="ARBA" id="ARBA00001954"/>
    </source>
</evidence>
<dbReference type="Gene3D" id="2.60.120.650">
    <property type="entry name" value="Cupin"/>
    <property type="match status" value="1"/>
</dbReference>
<dbReference type="STRING" id="1841859.GCA_900157385_02807"/>
<dbReference type="SUPFAM" id="SSF51197">
    <property type="entry name" value="Clavaminate synthase-like"/>
    <property type="match status" value="1"/>
</dbReference>
<organism evidence="5 6">
    <name type="scientific">Mycobacterium terramassiliense</name>
    <dbReference type="NCBI Taxonomy" id="1841859"/>
    <lineage>
        <taxon>Bacteria</taxon>
        <taxon>Bacillati</taxon>
        <taxon>Actinomycetota</taxon>
        <taxon>Actinomycetes</taxon>
        <taxon>Mycobacteriales</taxon>
        <taxon>Mycobacteriaceae</taxon>
        <taxon>Mycobacterium</taxon>
    </lineage>
</organism>
<comment type="cofactor">
    <cofactor evidence="1">
        <name>Fe(2+)</name>
        <dbReference type="ChEBI" id="CHEBI:29033"/>
    </cofactor>
</comment>
<evidence type="ECO:0000256" key="3">
    <source>
        <dbReference type="ARBA" id="ARBA00023004"/>
    </source>
</evidence>
<dbReference type="PANTHER" id="PTHR13096:SF9">
    <property type="entry name" value="BIFUNCTIONAL LYSINE-SPECIFIC DEMETHYLASE AND HISTIDYL-HYDROXYLASE"/>
    <property type="match status" value="1"/>
</dbReference>
<proteinExistence type="predicted"/>
<feature type="non-terminal residue" evidence="5">
    <location>
        <position position="1"/>
    </location>
</feature>
<dbReference type="PANTHER" id="PTHR13096">
    <property type="entry name" value="MINA53 MYC INDUCED NUCLEAR ANTIGEN"/>
    <property type="match status" value="1"/>
</dbReference>
<evidence type="ECO:0000313" key="5">
    <source>
        <dbReference type="EMBL" id="SPM29317.1"/>
    </source>
</evidence>
<dbReference type="AlphaFoldDB" id="A0A2U3NCU8"/>
<evidence type="ECO:0000259" key="4">
    <source>
        <dbReference type="PROSITE" id="PS51184"/>
    </source>
</evidence>
<dbReference type="GO" id="GO:0032453">
    <property type="term" value="F:histone H3K4 demethylase activity"/>
    <property type="evidence" value="ECO:0007669"/>
    <property type="project" value="TreeGrafter"/>
</dbReference>
<dbReference type="InterPro" id="IPR039994">
    <property type="entry name" value="NO66-like"/>
</dbReference>
<dbReference type="Proteomes" id="UP000241595">
    <property type="component" value="Unassembled WGS sequence"/>
</dbReference>
<keyword evidence="6" id="KW-1185">Reference proteome</keyword>
<evidence type="ECO:0000313" key="6">
    <source>
        <dbReference type="Proteomes" id="UP000241595"/>
    </source>
</evidence>
<sequence length="393" mass="43058">VAIDPSLAWLLQPLTVEMFLDEIWAATHYHVKRQSACYFDDLLPGDEAVDDLLQRFRRDASAVRLMRGKDRKGAESFRLADGGLDIDLIRNDFDDGYTIVLDGVERRLPAVASLARSIEVELSFPTQVNAYITPPGSQGLVPHYDDHDVVVLQIQGSKIWHLYDTDVPAHELRRDNKTVAVADLPPSADFCLEVGDVLYLPRGTVHEAETNSAGSVHLTVGIHAPTVLTLAIGALHSLSFRDDRLSVRLPPRHLDDPNAQEALGILLRDAAAALEDSSATAGGLDALADVLVRRGQCPPIGPVANARGIDEQTLVRKHQPLYSRVKTATDGVALEFASLTINACPDHQAAMLFLSRSTAPFRIRDLPGLRPEQQIELARSLIVSGFLVRVFDD</sequence>
<keyword evidence="2" id="KW-0479">Metal-binding</keyword>
<keyword evidence="3" id="KW-0408">Iron</keyword>
<feature type="domain" description="JmjC" evidence="4">
    <location>
        <begin position="97"/>
        <end position="239"/>
    </location>
</feature>
<dbReference type="PROSITE" id="PS51184">
    <property type="entry name" value="JMJC"/>
    <property type="match status" value="1"/>
</dbReference>
<dbReference type="Pfam" id="PF08007">
    <property type="entry name" value="JmjC_2"/>
    <property type="match status" value="1"/>
</dbReference>
<dbReference type="EMBL" id="FTRV01000012">
    <property type="protein sequence ID" value="SPM29317.1"/>
    <property type="molecule type" value="Genomic_DNA"/>
</dbReference>
<dbReference type="InterPro" id="IPR003347">
    <property type="entry name" value="JmjC_dom"/>
</dbReference>
<gene>
    <name evidence="5" type="ORF">MTAB308_2809</name>
</gene>
<evidence type="ECO:0000256" key="2">
    <source>
        <dbReference type="ARBA" id="ARBA00022723"/>
    </source>
</evidence>